<gene>
    <name evidence="1" type="ORF">CSB93_4598</name>
</gene>
<dbReference type="AlphaFoldDB" id="A0A2R3IVI5"/>
<keyword evidence="2" id="KW-1185">Reference proteome</keyword>
<dbReference type="GO" id="GO:0046677">
    <property type="term" value="P:response to antibiotic"/>
    <property type="evidence" value="ECO:0007669"/>
    <property type="project" value="InterPro"/>
</dbReference>
<proteinExistence type="predicted"/>
<name>A0A2R3IVI5_9PSED</name>
<organism evidence="1 2">
    <name type="scientific">Pseudomonas paraeruginosa</name>
    <dbReference type="NCBI Taxonomy" id="2994495"/>
    <lineage>
        <taxon>Bacteria</taxon>
        <taxon>Pseudomonadati</taxon>
        <taxon>Pseudomonadota</taxon>
        <taxon>Gammaproteobacteria</taxon>
        <taxon>Pseudomonadales</taxon>
        <taxon>Pseudomonadaceae</taxon>
        <taxon>Pseudomonas</taxon>
    </lineage>
</organism>
<dbReference type="Gene3D" id="1.20.1440.30">
    <property type="entry name" value="Biosynthetic Protein domain"/>
    <property type="match status" value="1"/>
</dbReference>
<accession>A0A2R3IVI5</accession>
<dbReference type="Pfam" id="PF05139">
    <property type="entry name" value="Erythro_esteras"/>
    <property type="match status" value="1"/>
</dbReference>
<dbReference type="EMBL" id="CP027169">
    <property type="protein sequence ID" value="AVK05926.1"/>
    <property type="molecule type" value="Genomic_DNA"/>
</dbReference>
<evidence type="ECO:0000313" key="2">
    <source>
        <dbReference type="Proteomes" id="UP000238390"/>
    </source>
</evidence>
<dbReference type="PIRSF" id="PIRSF036794">
    <property type="entry name" value="UCP_erythr_ester"/>
    <property type="match status" value="1"/>
</dbReference>
<dbReference type="Gene3D" id="3.30.1870.10">
    <property type="entry name" value="EreA-like, domain 2"/>
    <property type="match status" value="1"/>
</dbReference>
<reference evidence="1 2" key="1">
    <citation type="submission" date="2018-02" db="EMBL/GenBank/DDBJ databases">
        <title>FDA/CDC Antimicrobial Resistant Isolate Bank Genome Sequencing.</title>
        <authorList>
            <person name="Benahmed F.H."/>
            <person name="Lutgring J.D."/>
            <person name="Yoo B."/>
            <person name="Machado M."/>
            <person name="Brown A."/>
            <person name="McAllister G."/>
            <person name="Perry A."/>
            <person name="Halpin A.L."/>
            <person name="Vavikolanu K."/>
            <person name="Ott S."/>
            <person name="Zhao X."/>
            <person name="Tallon L.J."/>
            <person name="Sadzewicz L."/>
            <person name="Aluvathingal J."/>
            <person name="Nadendla S."/>
            <person name="Voskania-kordi A."/>
            <person name="Simonyan V."/>
            <person name="Patel J."/>
            <person name="Shawar R.M."/>
        </authorList>
    </citation>
    <scope>NUCLEOTIDE SEQUENCE [LARGE SCALE GENOMIC DNA]</scope>
    <source>
        <strain evidence="1 2">AR_0356</strain>
    </source>
</reference>
<protein>
    <submittedName>
        <fullName evidence="1">Erythromycin esterase family protein</fullName>
    </submittedName>
</protein>
<dbReference type="Proteomes" id="UP000238390">
    <property type="component" value="Chromosome"/>
</dbReference>
<dbReference type="SUPFAM" id="SSF159501">
    <property type="entry name" value="EreA/ChaN-like"/>
    <property type="match status" value="1"/>
</dbReference>
<dbReference type="Gene3D" id="3.40.1660.10">
    <property type="entry name" value="EreA-like (biosynthetic domain)"/>
    <property type="match status" value="1"/>
</dbReference>
<evidence type="ECO:0000313" key="1">
    <source>
        <dbReference type="EMBL" id="AVK05926.1"/>
    </source>
</evidence>
<dbReference type="InterPro" id="IPR007815">
    <property type="entry name" value="Emycin_Estase"/>
</dbReference>
<sequence>MPAPAPAHRANEEARLDALLRRHAEPLPALDDESFGAAFERFADARVVLIGEASHGTSEFYRARAAITRRLVERHGFGLVAIEGDWPDAARIDRHVRALGDDRVDSGDTPFSRFPSWMWRNHEVVAFVRWLQRHNAERPAAARCAFRGLDIYSLRASMDAVLRYLDARYPERAGEARRRYACLTPWQDDPGAYGARVEWGGGDSCENAVVEQLDDLLRARLETLDHGEGLFDATQNARVVRAAEQYYRSLYHGSVSSWNLRDNHMFDTLRQLLRQRGRDARAVVWAHNSHVGDASATAMGWRGEFNLGQLARIAWGDEAVLLGMGSDHGEVAAADDWGGPLRIKQVPPAREDSWERRFLQAGLPASLTDWRGERRRTLREALAQARLQRAIGVIYRPQSERLSHYYEAVLAEQFDAYLWFERGTPVTPLDPLDGGAGAESETYPFGV</sequence>
<dbReference type="PANTHER" id="PTHR31299">
    <property type="entry name" value="ESTERASE, PUTATIVE (AFU_ORTHOLOGUE AFUA_1G05850)-RELATED"/>
    <property type="match status" value="1"/>
</dbReference>
<dbReference type="PANTHER" id="PTHR31299:SF0">
    <property type="entry name" value="ESTERASE, PUTATIVE (AFU_ORTHOLOGUE AFUA_1G05850)-RELATED"/>
    <property type="match status" value="1"/>
</dbReference>
<dbReference type="InterPro" id="IPR052036">
    <property type="entry name" value="Hydrolase/PRTase-associated"/>
</dbReference>
<dbReference type="CDD" id="cd14728">
    <property type="entry name" value="Ere-like"/>
    <property type="match status" value="1"/>
</dbReference>
<dbReference type="RefSeq" id="WP_058145980.1">
    <property type="nucleotide sequence ID" value="NZ_CP027169.1"/>
</dbReference>
<dbReference type="InterPro" id="IPR014622">
    <property type="entry name" value="UCP036794_erythomycin"/>
</dbReference>